<proteinExistence type="predicted"/>
<organism evidence="1 2">
    <name type="scientific">Streptomyces lydicamycinicus</name>
    <dbReference type="NCBI Taxonomy" id="1546107"/>
    <lineage>
        <taxon>Bacteria</taxon>
        <taxon>Bacillati</taxon>
        <taxon>Actinomycetota</taxon>
        <taxon>Actinomycetes</taxon>
        <taxon>Kitasatosporales</taxon>
        <taxon>Streptomycetaceae</taxon>
        <taxon>Streptomyces</taxon>
    </lineage>
</organism>
<evidence type="ECO:0000313" key="1">
    <source>
        <dbReference type="EMBL" id="GAO08123.1"/>
    </source>
</evidence>
<gene>
    <name evidence="1" type="ORF">TPA0598_03_05840</name>
</gene>
<dbReference type="OrthoDB" id="5192631at2"/>
<dbReference type="AlphaFoldDB" id="A0A0N7YL87"/>
<dbReference type="Proteomes" id="UP000048965">
    <property type="component" value="Unassembled WGS sequence"/>
</dbReference>
<dbReference type="EMBL" id="BBNO01000003">
    <property type="protein sequence ID" value="GAO08123.1"/>
    <property type="molecule type" value="Genomic_DNA"/>
</dbReference>
<comment type="caution">
    <text evidence="1">The sequence shown here is derived from an EMBL/GenBank/DDBJ whole genome shotgun (WGS) entry which is preliminary data.</text>
</comment>
<reference evidence="2" key="1">
    <citation type="submission" date="2014-09" db="EMBL/GenBank/DDBJ databases">
        <title>Whole genome shotgun sequence of Streptomyces sp. NBRC 110027.</title>
        <authorList>
            <person name="Komaki H."/>
            <person name="Ichikawa N."/>
            <person name="Katano-Makiyama Y."/>
            <person name="Hosoyama A."/>
            <person name="Hashimoto M."/>
            <person name="Uohara A."/>
            <person name="Kitahashi Y."/>
            <person name="Ohji S."/>
            <person name="Kimura A."/>
            <person name="Yamazoe A."/>
            <person name="Igarashi Y."/>
            <person name="Fujita N."/>
        </authorList>
    </citation>
    <scope>NUCLEOTIDE SEQUENCE [LARGE SCALE GENOMIC DNA]</scope>
    <source>
        <strain evidence="2">NBRC 110027</strain>
    </source>
</reference>
<sequence>MAKKDQTTDAATEKDREKWMARFQVRLAMQPGVDRAVVLQAVKDVTAHCADTGEHPRTAFGDPDACAVQAAARLVPADRAARTRRHDAVVDALDSVLKGARDVAGL</sequence>
<dbReference type="RefSeq" id="WP_042153201.1">
    <property type="nucleotide sequence ID" value="NZ_BBNO01000003.1"/>
</dbReference>
<evidence type="ECO:0000313" key="2">
    <source>
        <dbReference type="Proteomes" id="UP000048965"/>
    </source>
</evidence>
<keyword evidence="2" id="KW-1185">Reference proteome</keyword>
<name>A0A0N7YL87_9ACTN</name>
<protein>
    <submittedName>
        <fullName evidence="1">Uncharacterized protein</fullName>
    </submittedName>
</protein>
<accession>A0A0N7YL87</accession>
<reference evidence="1 2" key="2">
    <citation type="journal article" date="2015" name="Stand. Genomic Sci.">
        <title>Draft genome sequence of marine-derived Streptomyces sp. TP-A0598, a producer of anti-MRSA antibiotic lydicamycins.</title>
        <authorList>
            <person name="Komaki H."/>
            <person name="Ichikawa N."/>
            <person name="Hosoyama A."/>
            <person name="Fujita N."/>
            <person name="Igarashi Y."/>
        </authorList>
    </citation>
    <scope>NUCLEOTIDE SEQUENCE [LARGE SCALE GENOMIC DNA]</scope>
    <source>
        <strain evidence="1 2">NBRC 110027</strain>
    </source>
</reference>